<sequence>MNKCFVSIYKFRYHHYVKRFKCSINNAINDKKLKWRTTEESYCEYLLSPEEEKELRKNHLNIISNNNINIDDNIIYESIKDCEKDNISAYYFNLNSNLNNLKNSSSIISYYFKPLSNIIKKFKEIPVINYLYKNIFFKYRVNIHIFISPIYERINNEKLFLKFNLNKNDVREIMYFLCIHVWIYCVKLNMINDNHLKVLLFEKVWDYYRALIMKYKISEFSFNTYLINMQEYSLGFCVGLDECISKKLYAGQIYHLLFNHIYRENKNFKNSKELTNLTIYCIRMYRFICLLPKENFLQAKFTWPDVE</sequence>
<dbReference type="GeneID" id="39731607"/>
<dbReference type="OrthoDB" id="369458at2759"/>
<evidence type="ECO:0000313" key="2">
    <source>
        <dbReference type="EMBL" id="CRG95862.1"/>
    </source>
</evidence>
<keyword evidence="3" id="KW-1185">Reference proteome</keyword>
<name>A0A1J1GTK4_PLAGA</name>
<dbReference type="Proteomes" id="UP000220797">
    <property type="component" value="Unassembled WGS sequence"/>
</dbReference>
<gene>
    <name evidence="2" type="ORF">PGAL8A_00307400</name>
</gene>
<proteinExistence type="predicted"/>
<comment type="caution">
    <text evidence="2">The sequence shown here is derived from an EMBL/GenBank/DDBJ whole genome shotgun (WGS) entry which is preliminary data.</text>
</comment>
<dbReference type="VEuPathDB" id="PlasmoDB:PGAL8A_00307400"/>
<dbReference type="Pfam" id="PF03981">
    <property type="entry name" value="Ubiq_cyt_C_chap"/>
    <property type="match status" value="1"/>
</dbReference>
<protein>
    <recommendedName>
        <fullName evidence="1">Ubiquinol-cytochrome c chaperone domain-containing protein</fullName>
    </recommendedName>
</protein>
<evidence type="ECO:0000313" key="3">
    <source>
        <dbReference type="Proteomes" id="UP000220797"/>
    </source>
</evidence>
<dbReference type="RefSeq" id="XP_028528670.1">
    <property type="nucleotide sequence ID" value="XM_028672081.1"/>
</dbReference>
<dbReference type="InterPro" id="IPR021150">
    <property type="entry name" value="Ubiq_cyt_c_chap"/>
</dbReference>
<reference evidence="2" key="1">
    <citation type="submission" date="2015-04" db="EMBL/GenBank/DDBJ databases">
        <authorList>
            <consortium name="Pathogen Informatics"/>
        </authorList>
    </citation>
    <scope>NUCLEOTIDE SEQUENCE [LARGE SCALE GENOMIC DNA]</scope>
    <source>
        <strain evidence="2">8A</strain>
    </source>
</reference>
<dbReference type="AlphaFoldDB" id="A0A1J1GTK4"/>
<organism evidence="2 3">
    <name type="scientific">Plasmodium gallinaceum</name>
    <dbReference type="NCBI Taxonomy" id="5849"/>
    <lineage>
        <taxon>Eukaryota</taxon>
        <taxon>Sar</taxon>
        <taxon>Alveolata</taxon>
        <taxon>Apicomplexa</taxon>
        <taxon>Aconoidasida</taxon>
        <taxon>Haemosporida</taxon>
        <taxon>Plasmodiidae</taxon>
        <taxon>Plasmodium</taxon>
        <taxon>Plasmodium (Haemamoeba)</taxon>
    </lineage>
</organism>
<feature type="domain" description="Ubiquinol-cytochrome c chaperone" evidence="1">
    <location>
        <begin position="174"/>
        <end position="303"/>
    </location>
</feature>
<evidence type="ECO:0000259" key="1">
    <source>
        <dbReference type="Pfam" id="PF03981"/>
    </source>
</evidence>
<accession>A0A1J1GTK4</accession>
<dbReference type="EMBL" id="CVMV01000045">
    <property type="protein sequence ID" value="CRG95862.1"/>
    <property type="molecule type" value="Genomic_DNA"/>
</dbReference>